<keyword evidence="2" id="KW-0732">Signal</keyword>
<feature type="chain" id="PRO_5039336401" description="Exo-alpha-sialidase" evidence="2">
    <location>
        <begin position="27"/>
        <end position="235"/>
    </location>
</feature>
<comment type="caution">
    <text evidence="3">The sequence shown here is derived from an EMBL/GenBank/DDBJ whole genome shotgun (WGS) entry which is preliminary data.</text>
</comment>
<dbReference type="InterPro" id="IPR036278">
    <property type="entry name" value="Sialidase_sf"/>
</dbReference>
<feature type="compositionally biased region" description="Low complexity" evidence="1">
    <location>
        <begin position="108"/>
        <end position="121"/>
    </location>
</feature>
<dbReference type="EMBL" id="JACQAY010000092">
    <property type="protein sequence ID" value="MBI3539264.1"/>
    <property type="molecule type" value="Genomic_DNA"/>
</dbReference>
<evidence type="ECO:0000256" key="1">
    <source>
        <dbReference type="SAM" id="MobiDB-lite"/>
    </source>
</evidence>
<sequence length="235" mass="24374">MVAMRRLVVTLLALVPLAAAPPPAAAKPALPAHAAQMKRIQIRMMREGAMAEMRAARAHGPERRSALRSAPWRPPAPFDGHDAAPGARNDARGERRRPSPIEPPDPPGFATIETPAAAPAPAAATAIATNHIANNRSTDTALCSGAPCSGQCEVSIGAFGNNLLAAWNDGEGFVTSSSTEGFAYSTDNGVTWTDGGAPPVNATIGQWVSDPVVAVNEKTGEFYFSALCEPVDGST</sequence>
<accession>A0A9D6LAV8</accession>
<evidence type="ECO:0000313" key="3">
    <source>
        <dbReference type="EMBL" id="MBI3539264.1"/>
    </source>
</evidence>
<feature type="compositionally biased region" description="Basic and acidic residues" evidence="1">
    <location>
        <begin position="89"/>
        <end position="99"/>
    </location>
</feature>
<protein>
    <recommendedName>
        <fullName evidence="5">Exo-alpha-sialidase</fullName>
    </recommendedName>
</protein>
<gene>
    <name evidence="3" type="ORF">HY076_03215</name>
</gene>
<feature type="non-terminal residue" evidence="3">
    <location>
        <position position="235"/>
    </location>
</feature>
<feature type="signal peptide" evidence="2">
    <location>
        <begin position="1"/>
        <end position="26"/>
    </location>
</feature>
<organism evidence="3 4">
    <name type="scientific">Eiseniibacteriota bacterium</name>
    <dbReference type="NCBI Taxonomy" id="2212470"/>
    <lineage>
        <taxon>Bacteria</taxon>
        <taxon>Candidatus Eiseniibacteriota</taxon>
    </lineage>
</organism>
<dbReference type="SUPFAM" id="SSF50939">
    <property type="entry name" value="Sialidases"/>
    <property type="match status" value="1"/>
</dbReference>
<evidence type="ECO:0000256" key="2">
    <source>
        <dbReference type="SAM" id="SignalP"/>
    </source>
</evidence>
<reference evidence="3" key="1">
    <citation type="submission" date="2020-07" db="EMBL/GenBank/DDBJ databases">
        <title>Huge and variable diversity of episymbiotic CPR bacteria and DPANN archaea in groundwater ecosystems.</title>
        <authorList>
            <person name="He C.Y."/>
            <person name="Keren R."/>
            <person name="Whittaker M."/>
            <person name="Farag I.F."/>
            <person name="Doudna J."/>
            <person name="Cate J.H.D."/>
            <person name="Banfield J.F."/>
        </authorList>
    </citation>
    <scope>NUCLEOTIDE SEQUENCE</scope>
    <source>
        <strain evidence="3">NC_groundwater_928_Pr1_S-0.2um_72_17</strain>
    </source>
</reference>
<evidence type="ECO:0008006" key="5">
    <source>
        <dbReference type="Google" id="ProtNLM"/>
    </source>
</evidence>
<feature type="region of interest" description="Disordered" evidence="1">
    <location>
        <begin position="51"/>
        <end position="121"/>
    </location>
</feature>
<dbReference type="AlphaFoldDB" id="A0A9D6LAV8"/>
<dbReference type="Proteomes" id="UP000807850">
    <property type="component" value="Unassembled WGS sequence"/>
</dbReference>
<evidence type="ECO:0000313" key="4">
    <source>
        <dbReference type="Proteomes" id="UP000807850"/>
    </source>
</evidence>
<proteinExistence type="predicted"/>
<name>A0A9D6LAV8_UNCEI</name>